<reference evidence="2 3" key="1">
    <citation type="journal article" date="2021" name="Environ. Microbiol.">
        <title>Genetic insights into the dark matter of the mammalian gut microbiota through targeted genome reconstruction.</title>
        <authorList>
            <person name="Lugli G.A."/>
            <person name="Alessandri G."/>
            <person name="Milani C."/>
            <person name="Viappiani A."/>
            <person name="Fontana F."/>
            <person name="Tarracchini C."/>
            <person name="Mancabelli L."/>
            <person name="Argentini C."/>
            <person name="Ruiz L."/>
            <person name="Margolles A."/>
            <person name="van Sinderen D."/>
            <person name="Turroni F."/>
            <person name="Ventura M."/>
        </authorList>
    </citation>
    <scope>NUCLEOTIDE SEQUENCE [LARGE SCALE GENOMIC DNA]</scope>
    <source>
        <strain evidence="2 3">MA1</strain>
    </source>
</reference>
<protein>
    <submittedName>
        <fullName evidence="2">Uncharacterized protein</fullName>
    </submittedName>
</protein>
<evidence type="ECO:0000313" key="2">
    <source>
        <dbReference type="EMBL" id="MCH9276448.1"/>
    </source>
</evidence>
<dbReference type="RefSeq" id="WP_241514131.1">
    <property type="nucleotide sequence ID" value="NZ_JAFEJT020000039.1"/>
</dbReference>
<dbReference type="Proteomes" id="UP000710815">
    <property type="component" value="Unassembled WGS sequence"/>
</dbReference>
<gene>
    <name evidence="2" type="ORF">JS533_009250</name>
</gene>
<keyword evidence="3" id="KW-1185">Reference proteome</keyword>
<evidence type="ECO:0000256" key="1">
    <source>
        <dbReference type="SAM" id="Phobius"/>
    </source>
</evidence>
<keyword evidence="1" id="KW-0812">Transmembrane</keyword>
<organism evidence="2 3">
    <name type="scientific">Bifidobacterium amazonense</name>
    <dbReference type="NCBI Taxonomy" id="2809027"/>
    <lineage>
        <taxon>Bacteria</taxon>
        <taxon>Bacillati</taxon>
        <taxon>Actinomycetota</taxon>
        <taxon>Actinomycetes</taxon>
        <taxon>Bifidobacteriales</taxon>
        <taxon>Bifidobacteriaceae</taxon>
        <taxon>Bifidobacterium</taxon>
    </lineage>
</organism>
<accession>A0ABS9VWK0</accession>
<name>A0ABS9VWK0_9BIFI</name>
<dbReference type="EMBL" id="JAFEJT020000039">
    <property type="protein sequence ID" value="MCH9276448.1"/>
    <property type="molecule type" value="Genomic_DNA"/>
</dbReference>
<reference evidence="2 3" key="2">
    <citation type="journal article" date="2021" name="Syst. Appl. Microbiol.">
        <title>Phylogenetic classification of ten novel species belonging to the genus Bifidobacterium comprising B. phasiani sp. nov., B. pongonis sp. nov., B. saguinibicoloris sp. nov., B. colobi sp. nov., B. simiiventris sp. nov., B. santillanense sp. nov., B. miconis sp. nov., B. amazonense sp. nov., B. pluvialisilvae sp. nov., and B. miconisargentati sp. nov.</title>
        <authorList>
            <person name="Lugli G.A."/>
            <person name="Calvete-Torre I."/>
            <person name="Alessandri G."/>
            <person name="Milani C."/>
            <person name="Turroni F."/>
            <person name="Laiolo P."/>
            <person name="Ossiprandi M.C."/>
            <person name="Margolles A."/>
            <person name="Ruiz L."/>
            <person name="Ventura M."/>
        </authorList>
    </citation>
    <scope>NUCLEOTIDE SEQUENCE [LARGE SCALE GENOMIC DNA]</scope>
    <source>
        <strain evidence="2 3">MA1</strain>
    </source>
</reference>
<keyword evidence="1" id="KW-0472">Membrane</keyword>
<sequence length="187" mass="20723">MEKTPQKKRRERIARTLAGVAAAMLAVGLMLYYLPLPQRIRVEGDAYRVDDAATSTSYTISMDAVRLRYLFQSDRLTGHITIRPADGGDAVVDRDFDQKMFRITNVTHPGTDATVQYFNGSWSDVSSGLPDLILASGLISPDGSTMMIDIDDAGIYLAPASNAQDAERIKTEFNKVFGVDEWINTRQ</sequence>
<comment type="caution">
    <text evidence="2">The sequence shown here is derived from an EMBL/GenBank/DDBJ whole genome shotgun (WGS) entry which is preliminary data.</text>
</comment>
<feature type="transmembrane region" description="Helical" evidence="1">
    <location>
        <begin position="12"/>
        <end position="34"/>
    </location>
</feature>
<evidence type="ECO:0000313" key="3">
    <source>
        <dbReference type="Proteomes" id="UP000710815"/>
    </source>
</evidence>
<keyword evidence="1" id="KW-1133">Transmembrane helix</keyword>
<proteinExistence type="predicted"/>